<name>A0A4R6E3L2_9RHOO</name>
<evidence type="ECO:0000313" key="12">
    <source>
        <dbReference type="Proteomes" id="UP000295129"/>
    </source>
</evidence>
<dbReference type="NCBIfam" id="TIGR01079">
    <property type="entry name" value="rplX_bact"/>
    <property type="match status" value="1"/>
</dbReference>
<dbReference type="GO" id="GO:1990904">
    <property type="term" value="C:ribonucleoprotein complex"/>
    <property type="evidence" value="ECO:0007669"/>
    <property type="project" value="UniProtKB-KW"/>
</dbReference>
<keyword evidence="4 8" id="KW-0689">Ribosomal protein</keyword>
<dbReference type="AlphaFoldDB" id="A0A4R6E3L2"/>
<dbReference type="SUPFAM" id="SSF50104">
    <property type="entry name" value="Translation proteins SH3-like domain"/>
    <property type="match status" value="1"/>
</dbReference>
<protein>
    <recommendedName>
        <fullName evidence="6 8">Large ribosomal subunit protein uL24</fullName>
    </recommendedName>
</protein>
<dbReference type="CDD" id="cd06089">
    <property type="entry name" value="KOW_RPL26"/>
    <property type="match status" value="1"/>
</dbReference>
<evidence type="ECO:0000259" key="10">
    <source>
        <dbReference type="SMART" id="SM00739"/>
    </source>
</evidence>
<evidence type="ECO:0000256" key="2">
    <source>
        <dbReference type="ARBA" id="ARBA00022730"/>
    </source>
</evidence>
<dbReference type="SMART" id="SM00739">
    <property type="entry name" value="KOW"/>
    <property type="match status" value="1"/>
</dbReference>
<sequence>MNKIRKGDEVIVLAGKDRGRRGTVLRRVDDEHVVVEGVNRVKKHVRPNPLKGEVGGIVEKDMPIHISNVALFNPASQKGDRVGVKVLEDGRKVRVFKSNGELVDA</sequence>
<reference evidence="11 12" key="1">
    <citation type="submission" date="2019-03" db="EMBL/GenBank/DDBJ databases">
        <title>Genomic Encyclopedia of Type Strains, Phase IV (KMG-IV): sequencing the most valuable type-strain genomes for metagenomic binning, comparative biology and taxonomic classification.</title>
        <authorList>
            <person name="Goeker M."/>
        </authorList>
    </citation>
    <scope>NUCLEOTIDE SEQUENCE [LARGE SCALE GENOMIC DNA]</scope>
    <source>
        <strain evidence="11 12">DSM 12121</strain>
    </source>
</reference>
<comment type="function">
    <text evidence="8">One of two assembly initiator proteins, it binds directly to the 5'-end of the 23S rRNA, where it nucleates assembly of the 50S subunit.</text>
</comment>
<keyword evidence="12" id="KW-1185">Reference proteome</keyword>
<dbReference type="HAMAP" id="MF_01326_B">
    <property type="entry name" value="Ribosomal_uL24_B"/>
    <property type="match status" value="1"/>
</dbReference>
<evidence type="ECO:0000256" key="9">
    <source>
        <dbReference type="RuleBase" id="RU003477"/>
    </source>
</evidence>
<comment type="caution">
    <text evidence="11">The sequence shown here is derived from an EMBL/GenBank/DDBJ whole genome shotgun (WGS) entry which is preliminary data.</text>
</comment>
<dbReference type="InterPro" id="IPR003256">
    <property type="entry name" value="Ribosomal_uL24"/>
</dbReference>
<dbReference type="Pfam" id="PF00467">
    <property type="entry name" value="KOW"/>
    <property type="match status" value="1"/>
</dbReference>
<dbReference type="RefSeq" id="WP_133590456.1">
    <property type="nucleotide sequence ID" value="NZ_SNVV01000006.1"/>
</dbReference>
<dbReference type="GO" id="GO:0003735">
    <property type="term" value="F:structural constituent of ribosome"/>
    <property type="evidence" value="ECO:0007669"/>
    <property type="project" value="InterPro"/>
</dbReference>
<dbReference type="PANTHER" id="PTHR12903">
    <property type="entry name" value="MITOCHONDRIAL RIBOSOMAL PROTEIN L24"/>
    <property type="match status" value="1"/>
</dbReference>
<dbReference type="InterPro" id="IPR014722">
    <property type="entry name" value="Rib_uL2_dom2"/>
</dbReference>
<dbReference type="InterPro" id="IPR041988">
    <property type="entry name" value="Ribosomal_uL24_KOW"/>
</dbReference>
<dbReference type="Pfam" id="PF17136">
    <property type="entry name" value="ribosomal_L24"/>
    <property type="match status" value="1"/>
</dbReference>
<dbReference type="InterPro" id="IPR057264">
    <property type="entry name" value="Ribosomal_uL24_C"/>
</dbReference>
<organism evidence="11 12">
    <name type="scientific">Azoarcus indigens</name>
    <dbReference type="NCBI Taxonomy" id="29545"/>
    <lineage>
        <taxon>Bacteria</taxon>
        <taxon>Pseudomonadati</taxon>
        <taxon>Pseudomonadota</taxon>
        <taxon>Betaproteobacteria</taxon>
        <taxon>Rhodocyclales</taxon>
        <taxon>Zoogloeaceae</taxon>
        <taxon>Azoarcus</taxon>
    </lineage>
</organism>
<dbReference type="GO" id="GO:0006412">
    <property type="term" value="P:translation"/>
    <property type="evidence" value="ECO:0007669"/>
    <property type="project" value="UniProtKB-UniRule"/>
</dbReference>
<feature type="domain" description="KOW" evidence="10">
    <location>
        <begin position="3"/>
        <end position="30"/>
    </location>
</feature>
<evidence type="ECO:0000256" key="8">
    <source>
        <dbReference type="HAMAP-Rule" id="MF_01326"/>
    </source>
</evidence>
<dbReference type="Proteomes" id="UP000295129">
    <property type="component" value="Unassembled WGS sequence"/>
</dbReference>
<proteinExistence type="inferred from homology"/>
<evidence type="ECO:0000313" key="11">
    <source>
        <dbReference type="EMBL" id="TDN52395.1"/>
    </source>
</evidence>
<comment type="similarity">
    <text evidence="1 8 9">Belongs to the universal ribosomal protein uL24 family.</text>
</comment>
<evidence type="ECO:0000256" key="4">
    <source>
        <dbReference type="ARBA" id="ARBA00022980"/>
    </source>
</evidence>
<dbReference type="Gene3D" id="2.30.30.30">
    <property type="match status" value="1"/>
</dbReference>
<dbReference type="GO" id="GO:0005840">
    <property type="term" value="C:ribosome"/>
    <property type="evidence" value="ECO:0007669"/>
    <property type="project" value="UniProtKB-KW"/>
</dbReference>
<dbReference type="FunFam" id="2.30.30.30:FF:000004">
    <property type="entry name" value="50S ribosomal protein L24"/>
    <property type="match status" value="1"/>
</dbReference>
<keyword evidence="3 8" id="KW-0694">RNA-binding</keyword>
<accession>A0A4R6E3L2</accession>
<gene>
    <name evidence="8" type="primary">rplX</name>
    <name evidence="11" type="ORF">C7389_10688</name>
</gene>
<dbReference type="OrthoDB" id="9807419at2"/>
<dbReference type="InterPro" id="IPR005825">
    <property type="entry name" value="Ribosomal_uL24_CS"/>
</dbReference>
<comment type="function">
    <text evidence="7 8">One of the proteins that surrounds the polypeptide exit tunnel on the outside of the subunit.</text>
</comment>
<evidence type="ECO:0000256" key="1">
    <source>
        <dbReference type="ARBA" id="ARBA00010618"/>
    </source>
</evidence>
<evidence type="ECO:0000256" key="5">
    <source>
        <dbReference type="ARBA" id="ARBA00023274"/>
    </source>
</evidence>
<evidence type="ECO:0000256" key="3">
    <source>
        <dbReference type="ARBA" id="ARBA00022884"/>
    </source>
</evidence>
<comment type="subunit">
    <text evidence="8">Part of the 50S ribosomal subunit.</text>
</comment>
<dbReference type="GO" id="GO:0019843">
    <property type="term" value="F:rRNA binding"/>
    <property type="evidence" value="ECO:0007669"/>
    <property type="project" value="UniProtKB-UniRule"/>
</dbReference>
<dbReference type="InterPro" id="IPR008991">
    <property type="entry name" value="Translation_prot_SH3-like_sf"/>
</dbReference>
<keyword evidence="5 8" id="KW-0687">Ribonucleoprotein</keyword>
<dbReference type="PROSITE" id="PS01108">
    <property type="entry name" value="RIBOSOMAL_L24"/>
    <property type="match status" value="1"/>
</dbReference>
<dbReference type="InterPro" id="IPR005824">
    <property type="entry name" value="KOW"/>
</dbReference>
<dbReference type="EMBL" id="SNVV01000006">
    <property type="protein sequence ID" value="TDN52395.1"/>
    <property type="molecule type" value="Genomic_DNA"/>
</dbReference>
<evidence type="ECO:0000256" key="7">
    <source>
        <dbReference type="ARBA" id="ARBA00058688"/>
    </source>
</evidence>
<keyword evidence="2 8" id="KW-0699">rRNA-binding</keyword>
<evidence type="ECO:0000256" key="6">
    <source>
        <dbReference type="ARBA" id="ARBA00035206"/>
    </source>
</evidence>